<dbReference type="GO" id="GO:0016779">
    <property type="term" value="F:nucleotidyltransferase activity"/>
    <property type="evidence" value="ECO:0007669"/>
    <property type="project" value="TreeGrafter"/>
</dbReference>
<dbReference type="SMART" id="SM00450">
    <property type="entry name" value="RHOD"/>
    <property type="match status" value="1"/>
</dbReference>
<dbReference type="PROSITE" id="PS50206">
    <property type="entry name" value="RHODANESE_3"/>
    <property type="match status" value="1"/>
</dbReference>
<evidence type="ECO:0000256" key="1">
    <source>
        <dbReference type="SAM" id="MobiDB-lite"/>
    </source>
</evidence>
<accession>A0A511KLD7</accession>
<dbReference type="InterPro" id="IPR000594">
    <property type="entry name" value="ThiF_NAD_FAD-bd"/>
</dbReference>
<reference evidence="4 5" key="1">
    <citation type="submission" date="2019-07" db="EMBL/GenBank/DDBJ databases">
        <title>Rhodotorula toruloides NBRC10032 genome sequencing.</title>
        <authorList>
            <person name="Shida Y."/>
            <person name="Takaku H."/>
            <person name="Ogasawara W."/>
            <person name="Mori K."/>
        </authorList>
    </citation>
    <scope>NUCLEOTIDE SEQUENCE [LARGE SCALE GENOMIC DNA]</scope>
    <source>
        <strain evidence="4 5">NBRC10032</strain>
    </source>
</reference>
<dbReference type="EMBL" id="BJWK01000014">
    <property type="protein sequence ID" value="GEM11179.1"/>
    <property type="molecule type" value="Genomic_DNA"/>
</dbReference>
<protein>
    <submittedName>
        <fullName evidence="4">URM1 activating enzyme</fullName>
    </submittedName>
</protein>
<evidence type="ECO:0000313" key="4">
    <source>
        <dbReference type="EMBL" id="GEM11179.1"/>
    </source>
</evidence>
<dbReference type="InterPro" id="IPR045886">
    <property type="entry name" value="ThiF/MoeB/HesA"/>
</dbReference>
<proteinExistence type="predicted"/>
<dbReference type="GO" id="GO:0032447">
    <property type="term" value="P:protein urmylation"/>
    <property type="evidence" value="ECO:0007669"/>
    <property type="project" value="TreeGrafter"/>
</dbReference>
<dbReference type="InterPro" id="IPR001763">
    <property type="entry name" value="Rhodanese-like_dom"/>
</dbReference>
<feature type="compositionally biased region" description="Low complexity" evidence="1">
    <location>
        <begin position="362"/>
        <end position="376"/>
    </location>
</feature>
<keyword evidence="2" id="KW-1133">Transmembrane helix</keyword>
<dbReference type="GO" id="GO:0005737">
    <property type="term" value="C:cytoplasm"/>
    <property type="evidence" value="ECO:0007669"/>
    <property type="project" value="TreeGrafter"/>
</dbReference>
<dbReference type="SUPFAM" id="SSF69572">
    <property type="entry name" value="Activating enzymes of the ubiquitin-like proteins"/>
    <property type="match status" value="1"/>
</dbReference>
<dbReference type="Pfam" id="PF00581">
    <property type="entry name" value="Rhodanese"/>
    <property type="match status" value="1"/>
</dbReference>
<feature type="region of interest" description="Disordered" evidence="1">
    <location>
        <begin position="347"/>
        <end position="377"/>
    </location>
</feature>
<dbReference type="PANTHER" id="PTHR10953">
    <property type="entry name" value="UBIQUITIN-ACTIVATING ENZYME E1"/>
    <property type="match status" value="1"/>
</dbReference>
<evidence type="ECO:0000259" key="3">
    <source>
        <dbReference type="PROSITE" id="PS50206"/>
    </source>
</evidence>
<dbReference type="GO" id="GO:0004792">
    <property type="term" value="F:thiosulfate-cyanide sulfurtransferase activity"/>
    <property type="evidence" value="ECO:0007669"/>
    <property type="project" value="TreeGrafter"/>
</dbReference>
<organism evidence="4 5">
    <name type="scientific">Rhodotorula toruloides</name>
    <name type="common">Yeast</name>
    <name type="synonym">Rhodosporidium toruloides</name>
    <dbReference type="NCBI Taxonomy" id="5286"/>
    <lineage>
        <taxon>Eukaryota</taxon>
        <taxon>Fungi</taxon>
        <taxon>Dikarya</taxon>
        <taxon>Basidiomycota</taxon>
        <taxon>Pucciniomycotina</taxon>
        <taxon>Microbotryomycetes</taxon>
        <taxon>Sporidiobolales</taxon>
        <taxon>Sporidiobolaceae</taxon>
        <taxon>Rhodotorula</taxon>
    </lineage>
</organism>
<comment type="caution">
    <text evidence="4">The sequence shown here is derived from an EMBL/GenBank/DDBJ whole genome shotgun (WGS) entry which is preliminary data.</text>
</comment>
<dbReference type="Proteomes" id="UP000321518">
    <property type="component" value="Unassembled WGS sequence"/>
</dbReference>
<dbReference type="GO" id="GO:0042292">
    <property type="term" value="F:URM1 activating enzyme activity"/>
    <property type="evidence" value="ECO:0007669"/>
    <property type="project" value="TreeGrafter"/>
</dbReference>
<dbReference type="OrthoDB" id="10261062at2759"/>
<keyword evidence="2" id="KW-0812">Transmembrane</keyword>
<feature type="region of interest" description="Disordered" evidence="1">
    <location>
        <begin position="35"/>
        <end position="59"/>
    </location>
</feature>
<dbReference type="AlphaFoldDB" id="A0A511KLD7"/>
<dbReference type="InterPro" id="IPR035985">
    <property type="entry name" value="Ubiquitin-activating_enz"/>
</dbReference>
<dbReference type="PANTHER" id="PTHR10953:SF102">
    <property type="entry name" value="ADENYLYLTRANSFERASE AND SULFURTRANSFERASE MOCS3"/>
    <property type="match status" value="1"/>
</dbReference>
<gene>
    <name evidence="4" type="ORF">Rt10032_c14g5196</name>
</gene>
<dbReference type="GO" id="GO:0002143">
    <property type="term" value="P:tRNA wobble position uridine thiolation"/>
    <property type="evidence" value="ECO:0007669"/>
    <property type="project" value="TreeGrafter"/>
</dbReference>
<name>A0A511KLD7_RHOTO</name>
<keyword evidence="2" id="KW-0472">Membrane</keyword>
<dbReference type="Gene3D" id="3.40.50.720">
    <property type="entry name" value="NAD(P)-binding Rossmann-like Domain"/>
    <property type="match status" value="1"/>
</dbReference>
<evidence type="ECO:0000256" key="2">
    <source>
        <dbReference type="SAM" id="Phobius"/>
    </source>
</evidence>
<dbReference type="CDD" id="cd00757">
    <property type="entry name" value="ThiF_MoeB_HesA_family"/>
    <property type="match status" value="1"/>
</dbReference>
<evidence type="ECO:0000313" key="5">
    <source>
        <dbReference type="Proteomes" id="UP000321518"/>
    </source>
</evidence>
<dbReference type="Gene3D" id="3.40.250.10">
    <property type="entry name" value="Rhodanese-like domain"/>
    <property type="match status" value="1"/>
</dbReference>
<feature type="transmembrane region" description="Helical" evidence="2">
    <location>
        <begin position="99"/>
        <end position="120"/>
    </location>
</feature>
<dbReference type="InterPro" id="IPR036873">
    <property type="entry name" value="Rhodanese-like_dom_sf"/>
</dbReference>
<sequence>MADASSSRRSRLLHELDEARARVAELEEQLAALSASASQSEQSSSMTAAADARLNGAAATNSERKQWPLSLREYKRYGRQMLVSQIGLPGQLQLKKARILVVGAGGLGCPVLLYLAAAGVGEITILDHDSVELSNLHRQVLHTEGRVGMPKAESAKIALQALNSDITIQSYILSFTPALFHPPLSTDSAPRPVLEGTFDLVLDCTDNPATRHFLNAYAVSKSIPLVSGGAVRAEGTVGVYNLSLSSNPDANEEPARGPCYACIFPPSPPPPAPPSPLSDPAAFDKYYEQLSLGGTGACADEGVVGVLCGVVGLGMVGEAMKVLLGTAQPTLHLFSPLSPSPYRTIKTRSRKPTCPACGTLRSSSPSSNGEPSTPTSRWQAFVQSPTGEWPGWADPLCVLPGFGALASTGDRRISVDEVKGRLNGDAEEGRTRVIDTRSGTEFGIVNVDGSVNIPFPLLLRNPSLALASPATNTTDASKTDPAPPERITFLCRRGNDSLLASRALRRYLASQPDGLGERIEIEDVKGGLEAWARASADEGFPMY</sequence>
<dbReference type="Pfam" id="PF00899">
    <property type="entry name" value="ThiF"/>
    <property type="match status" value="1"/>
</dbReference>
<dbReference type="SUPFAM" id="SSF52821">
    <property type="entry name" value="Rhodanese/Cell cycle control phosphatase"/>
    <property type="match status" value="1"/>
</dbReference>
<feature type="domain" description="Rhodanese" evidence="3">
    <location>
        <begin position="427"/>
        <end position="536"/>
    </location>
</feature>